<accession>I1BN66</accession>
<proteinExistence type="predicted"/>
<dbReference type="EMBL" id="CH476733">
    <property type="protein sequence ID" value="EIE77646.1"/>
    <property type="molecule type" value="Genomic_DNA"/>
</dbReference>
<keyword evidence="1" id="KW-0732">Signal</keyword>
<keyword evidence="3" id="KW-1185">Reference proteome</keyword>
<evidence type="ECO:0000256" key="1">
    <source>
        <dbReference type="SAM" id="SignalP"/>
    </source>
</evidence>
<dbReference type="AlphaFoldDB" id="I1BN66"/>
<protein>
    <recommendedName>
        <fullName evidence="4">Secreted protein</fullName>
    </recommendedName>
</protein>
<reference evidence="2 3" key="1">
    <citation type="journal article" date="2009" name="PLoS Genet.">
        <title>Genomic analysis of the basal lineage fungus Rhizopus oryzae reveals a whole-genome duplication.</title>
        <authorList>
            <person name="Ma L.-J."/>
            <person name="Ibrahim A.S."/>
            <person name="Skory C."/>
            <person name="Grabherr M.G."/>
            <person name="Burger G."/>
            <person name="Butler M."/>
            <person name="Elias M."/>
            <person name="Idnurm A."/>
            <person name="Lang B.F."/>
            <person name="Sone T."/>
            <person name="Abe A."/>
            <person name="Calvo S.E."/>
            <person name="Corrochano L.M."/>
            <person name="Engels R."/>
            <person name="Fu J."/>
            <person name="Hansberg W."/>
            <person name="Kim J.-M."/>
            <person name="Kodira C.D."/>
            <person name="Koehrsen M.J."/>
            <person name="Liu B."/>
            <person name="Miranda-Saavedra D."/>
            <person name="O'Leary S."/>
            <person name="Ortiz-Castellanos L."/>
            <person name="Poulter R."/>
            <person name="Rodriguez-Romero J."/>
            <person name="Ruiz-Herrera J."/>
            <person name="Shen Y.-Q."/>
            <person name="Zeng Q."/>
            <person name="Galagan J."/>
            <person name="Birren B.W."/>
            <person name="Cuomo C.A."/>
            <person name="Wickes B.L."/>
        </authorList>
    </citation>
    <scope>NUCLEOTIDE SEQUENCE [LARGE SCALE GENOMIC DNA]</scope>
    <source>
        <strain evidence="3">RA 99-880 / ATCC MYA-4621 / FGSC 9543 / NRRL 43880</strain>
    </source>
</reference>
<feature type="signal peptide" evidence="1">
    <location>
        <begin position="1"/>
        <end position="24"/>
    </location>
</feature>
<sequence>MDNKLALALKHLGLLCCAITTGSSLPSSDSEEHMVILGGCWIIWPKKFFYLPQFVLNVFRSQVESVGQVVDIN</sequence>
<name>I1BN66_RHIO9</name>
<evidence type="ECO:0008006" key="4">
    <source>
        <dbReference type="Google" id="ProtNLM"/>
    </source>
</evidence>
<dbReference type="VEuPathDB" id="FungiDB:RO3G_02350"/>
<dbReference type="RefSeq" id="XP_067513042.1">
    <property type="nucleotide sequence ID" value="XM_067656941.1"/>
</dbReference>
<gene>
    <name evidence="2" type="ORF">RO3G_02350</name>
</gene>
<feature type="chain" id="PRO_5003637552" description="Secreted protein" evidence="1">
    <location>
        <begin position="25"/>
        <end position="73"/>
    </location>
</feature>
<dbReference type="InParanoid" id="I1BN66"/>
<dbReference type="Proteomes" id="UP000009138">
    <property type="component" value="Unassembled WGS sequence"/>
</dbReference>
<dbReference type="GeneID" id="93609322"/>
<evidence type="ECO:0000313" key="2">
    <source>
        <dbReference type="EMBL" id="EIE77646.1"/>
    </source>
</evidence>
<evidence type="ECO:0000313" key="3">
    <source>
        <dbReference type="Proteomes" id="UP000009138"/>
    </source>
</evidence>
<organism evidence="2 3">
    <name type="scientific">Rhizopus delemar (strain RA 99-880 / ATCC MYA-4621 / FGSC 9543 / NRRL 43880)</name>
    <name type="common">Mucormycosis agent</name>
    <name type="synonym">Rhizopus arrhizus var. delemar</name>
    <dbReference type="NCBI Taxonomy" id="246409"/>
    <lineage>
        <taxon>Eukaryota</taxon>
        <taxon>Fungi</taxon>
        <taxon>Fungi incertae sedis</taxon>
        <taxon>Mucoromycota</taxon>
        <taxon>Mucoromycotina</taxon>
        <taxon>Mucoromycetes</taxon>
        <taxon>Mucorales</taxon>
        <taxon>Mucorineae</taxon>
        <taxon>Rhizopodaceae</taxon>
        <taxon>Rhizopus</taxon>
    </lineage>
</organism>